<dbReference type="OrthoDB" id="4854145at2"/>
<accession>A0A540WBF2</accession>
<dbReference type="Proteomes" id="UP000319103">
    <property type="component" value="Unassembled WGS sequence"/>
</dbReference>
<proteinExistence type="predicted"/>
<dbReference type="InterPro" id="IPR025534">
    <property type="entry name" value="DUF4420"/>
</dbReference>
<protein>
    <submittedName>
        <fullName evidence="1">PD-(D/E)XK motif protein</fullName>
    </submittedName>
</protein>
<dbReference type="EMBL" id="VIGB01000003">
    <property type="protein sequence ID" value="TQF06336.1"/>
    <property type="molecule type" value="Genomic_DNA"/>
</dbReference>
<evidence type="ECO:0000313" key="1">
    <source>
        <dbReference type="EMBL" id="TQF06336.1"/>
    </source>
</evidence>
<name>A0A540WBF2_9ACTN</name>
<reference evidence="1 2" key="1">
    <citation type="submission" date="2019-06" db="EMBL/GenBank/DDBJ databases">
        <title>Description of Kitasatospora acidophila sp. nov. isolated from pine grove soil, and reclassification of Streptomyces novaecaesareae to Kitasatospora novaeceasareae comb. nov.</title>
        <authorList>
            <person name="Kim M.J."/>
        </authorList>
    </citation>
    <scope>NUCLEOTIDE SEQUENCE [LARGE SCALE GENOMIC DNA]</scope>
    <source>
        <strain evidence="1 2">MMS16-CNU292</strain>
    </source>
</reference>
<dbReference type="RefSeq" id="WP_141636768.1">
    <property type="nucleotide sequence ID" value="NZ_VIGB01000003.1"/>
</dbReference>
<organism evidence="1 2">
    <name type="scientific">Kitasatospora acidiphila</name>
    <dbReference type="NCBI Taxonomy" id="2567942"/>
    <lineage>
        <taxon>Bacteria</taxon>
        <taxon>Bacillati</taxon>
        <taxon>Actinomycetota</taxon>
        <taxon>Actinomycetes</taxon>
        <taxon>Kitasatosporales</taxon>
        <taxon>Streptomycetaceae</taxon>
        <taxon>Kitasatospora</taxon>
    </lineage>
</organism>
<dbReference type="Pfam" id="PF14390">
    <property type="entry name" value="DUF4420"/>
    <property type="match status" value="1"/>
</dbReference>
<keyword evidence="2" id="KW-1185">Reference proteome</keyword>
<evidence type="ECO:0000313" key="2">
    <source>
        <dbReference type="Proteomes" id="UP000319103"/>
    </source>
</evidence>
<gene>
    <name evidence="1" type="ORF">E6W39_34165</name>
</gene>
<dbReference type="AlphaFoldDB" id="A0A540WBF2"/>
<comment type="caution">
    <text evidence="1">The sequence shown here is derived from an EMBL/GenBank/DDBJ whole genome shotgun (WGS) entry which is preliminary data.</text>
</comment>
<sequence>MTDGVLREAIERHWAALEAEQAGGDRRLRVSDLPVTTDRGPLAVGVDHDGHRHLLVPIHSHQKVRTGLDGPVLRLHKRPLEDAEVYQTYADLGCLRDDFNDLFTELCADVVAVTESMSETPVKALYHVLDRWRALFRTGGRILRPEQLAGLFGELLLLRRLLEADPSAHRLWRAPHGHRHDFTAATIAIEVKSTAIGTGRRPRIHGLDQLEPPAGGVLYLAWFRLQRTTAQGIGTGFIESIERALRLCDDESALLELLASAGYHSSDSHHYRDVRFMATDEAWYRVDADFPGLTSHTLTAAGVPVTVQDVEYTIDLSGKRPVPLTHDTVSNVIDTMTQESV</sequence>